<comment type="caution">
    <text evidence="1">The sequence shown here is derived from an EMBL/GenBank/DDBJ whole genome shotgun (WGS) entry which is preliminary data.</text>
</comment>
<gene>
    <name evidence="1" type="ORF">CEURO_LOCUS10265</name>
</gene>
<evidence type="ECO:0000313" key="2">
    <source>
        <dbReference type="Proteomes" id="UP001152484"/>
    </source>
</evidence>
<accession>A0A9P1E944</accession>
<name>A0A9P1E944_CUSEU</name>
<sequence>MRSAKSRLTVKFDFDLMQAICDNTEVFNNEVGYILRTYCDLKYKEWRFVPEKERAPLRDKLRTLFDVDLADANVRKAIDKQMQRAWHNYRRTLREHFKTVGGAGDLTKAKGKPYEGVSESDWEYLCNCWSDPSYLVRCFIPKDMLTLMNFNFFKKVYLSLKAYCSSKRSE</sequence>
<reference evidence="1" key="1">
    <citation type="submission" date="2022-07" db="EMBL/GenBank/DDBJ databases">
        <authorList>
            <person name="Macas J."/>
            <person name="Novak P."/>
            <person name="Neumann P."/>
        </authorList>
    </citation>
    <scope>NUCLEOTIDE SEQUENCE</scope>
</reference>
<dbReference type="Proteomes" id="UP001152484">
    <property type="component" value="Unassembled WGS sequence"/>
</dbReference>
<dbReference type="AlphaFoldDB" id="A0A9P1E944"/>
<protein>
    <submittedName>
        <fullName evidence="1">Uncharacterized protein</fullName>
    </submittedName>
</protein>
<dbReference type="PANTHER" id="PTHR33499:SF11">
    <property type="entry name" value="NO APICAL MERISTEM-ASSOCIATED C-TERMINAL DOMAIN-CONTAINING PROTEIN"/>
    <property type="match status" value="1"/>
</dbReference>
<organism evidence="1 2">
    <name type="scientific">Cuscuta europaea</name>
    <name type="common">European dodder</name>
    <dbReference type="NCBI Taxonomy" id="41803"/>
    <lineage>
        <taxon>Eukaryota</taxon>
        <taxon>Viridiplantae</taxon>
        <taxon>Streptophyta</taxon>
        <taxon>Embryophyta</taxon>
        <taxon>Tracheophyta</taxon>
        <taxon>Spermatophyta</taxon>
        <taxon>Magnoliopsida</taxon>
        <taxon>eudicotyledons</taxon>
        <taxon>Gunneridae</taxon>
        <taxon>Pentapetalae</taxon>
        <taxon>asterids</taxon>
        <taxon>lamiids</taxon>
        <taxon>Solanales</taxon>
        <taxon>Convolvulaceae</taxon>
        <taxon>Cuscuteae</taxon>
        <taxon>Cuscuta</taxon>
        <taxon>Cuscuta subgen. Cuscuta</taxon>
    </lineage>
</organism>
<keyword evidence="2" id="KW-1185">Reference proteome</keyword>
<evidence type="ECO:0000313" key="1">
    <source>
        <dbReference type="EMBL" id="CAH9087862.1"/>
    </source>
</evidence>
<dbReference type="OrthoDB" id="1921870at2759"/>
<proteinExistence type="predicted"/>
<dbReference type="PANTHER" id="PTHR33499">
    <property type="entry name" value="OS12G0282400 PROTEIN-RELATED"/>
    <property type="match status" value="1"/>
</dbReference>
<dbReference type="EMBL" id="CAMAPE010000019">
    <property type="protein sequence ID" value="CAH9087862.1"/>
    <property type="molecule type" value="Genomic_DNA"/>
</dbReference>